<dbReference type="InParanoid" id="D8LKZ5"/>
<evidence type="ECO:0000313" key="7">
    <source>
        <dbReference type="EMBL" id="CBN80128.1"/>
    </source>
</evidence>
<keyword evidence="3" id="KW-0106">Calcium</keyword>
<evidence type="ECO:0000256" key="1">
    <source>
        <dbReference type="ARBA" id="ARBA00010322"/>
    </source>
</evidence>
<dbReference type="Pfam" id="PF03969">
    <property type="entry name" value="AFG1_ATPase"/>
    <property type="match status" value="1"/>
</dbReference>
<keyword evidence="2" id="KW-0547">Nucleotide-binding</keyword>
<evidence type="ECO:0000313" key="8">
    <source>
        <dbReference type="Proteomes" id="UP000002630"/>
    </source>
</evidence>
<dbReference type="eggNOG" id="KOG2383">
    <property type="taxonomic scope" value="Eukaryota"/>
</dbReference>
<evidence type="ECO:0000256" key="2">
    <source>
        <dbReference type="ARBA" id="ARBA00022741"/>
    </source>
</evidence>
<keyword evidence="4" id="KW-0067">ATP-binding</keyword>
<dbReference type="Proteomes" id="UP000002630">
    <property type="component" value="Unassembled WGS sequence"/>
</dbReference>
<dbReference type="STRING" id="2880.D8LKZ5"/>
<sequence length="555" mass="62304">MRLVRPVLCSFARAGHRLQAQPAAAFRASGSFCADQTRGSSFVPGRKRAVALTPCLANAPTAGPLQAYAKLVLKGEIREDRHQVKALHLLQTLHASLEGYRPQVPLREQHLGLWSSVLNSLGGNNDDNGSSGGHSQPTENTPRGIYMHGGVGTGKTFMMDLFFQESPVTSKRRVHFLDFMLDVHQRMHKCRQRGISGEVMVSTVTDEILEEGWLLCFDEMQVTDIADAMMIRQLFSGLWGKGAVVVATSNRPPDHLYHKGLQRAAFLPFIEQLKERSHVHSLEASRTDYRLLKGVDSVSKVYLSPDNAKSREEFDNLWKAISGGVQTVPVNLSAQGRSVRIPRAVKGGRVAMMTFDELCGKALGAADYTAISEAFHTLFVHGVPMMNLVHINQVRRLITLVDVMYERGVKLVCLAEALPLELFDPGPGRREDMPDEVFAFGRTASRLTEMQGQKYLKRTWRPSENYLVRFTGEQLSDEELVKIWEAYDVNGDGRMDREELSFLMEDLCEAKNGHRNVPTEALDTTFKAMDLENEGYVSNKTFMRFGRRFGLTVWW</sequence>
<proteinExistence type="inferred from homology"/>
<protein>
    <recommendedName>
        <fullName evidence="6">EF-hand domain-containing protein</fullName>
    </recommendedName>
</protein>
<evidence type="ECO:0000256" key="5">
    <source>
        <dbReference type="SAM" id="MobiDB-lite"/>
    </source>
</evidence>
<dbReference type="PROSITE" id="PS00018">
    <property type="entry name" value="EF_HAND_1"/>
    <property type="match status" value="1"/>
</dbReference>
<dbReference type="InterPro" id="IPR005654">
    <property type="entry name" value="ATPase_AFG1-like"/>
</dbReference>
<dbReference type="AlphaFoldDB" id="D8LKZ5"/>
<dbReference type="PROSITE" id="PS50222">
    <property type="entry name" value="EF_HAND_2"/>
    <property type="match status" value="1"/>
</dbReference>
<dbReference type="InterPro" id="IPR018247">
    <property type="entry name" value="EF_Hand_1_Ca_BS"/>
</dbReference>
<dbReference type="InterPro" id="IPR027417">
    <property type="entry name" value="P-loop_NTPase"/>
</dbReference>
<evidence type="ECO:0000256" key="3">
    <source>
        <dbReference type="ARBA" id="ARBA00022837"/>
    </source>
</evidence>
<dbReference type="SUPFAM" id="SSF52540">
    <property type="entry name" value="P-loop containing nucleoside triphosphate hydrolases"/>
    <property type="match status" value="1"/>
</dbReference>
<evidence type="ECO:0000256" key="4">
    <source>
        <dbReference type="ARBA" id="ARBA00022840"/>
    </source>
</evidence>
<dbReference type="SMART" id="SM00054">
    <property type="entry name" value="EFh"/>
    <property type="match status" value="2"/>
</dbReference>
<dbReference type="Gene3D" id="1.10.238.10">
    <property type="entry name" value="EF-hand"/>
    <property type="match status" value="1"/>
</dbReference>
<dbReference type="InterPro" id="IPR011992">
    <property type="entry name" value="EF-hand-dom_pair"/>
</dbReference>
<dbReference type="InterPro" id="IPR002048">
    <property type="entry name" value="EF_hand_dom"/>
</dbReference>
<dbReference type="GO" id="GO:0016887">
    <property type="term" value="F:ATP hydrolysis activity"/>
    <property type="evidence" value="ECO:0007669"/>
    <property type="project" value="InterPro"/>
</dbReference>
<organism evidence="7 8">
    <name type="scientific">Ectocarpus siliculosus</name>
    <name type="common">Brown alga</name>
    <name type="synonym">Conferva siliculosa</name>
    <dbReference type="NCBI Taxonomy" id="2880"/>
    <lineage>
        <taxon>Eukaryota</taxon>
        <taxon>Sar</taxon>
        <taxon>Stramenopiles</taxon>
        <taxon>Ochrophyta</taxon>
        <taxon>PX clade</taxon>
        <taxon>Phaeophyceae</taxon>
        <taxon>Ectocarpales</taxon>
        <taxon>Ectocarpaceae</taxon>
        <taxon>Ectocarpus</taxon>
    </lineage>
</organism>
<dbReference type="GO" id="GO:0005739">
    <property type="term" value="C:mitochondrion"/>
    <property type="evidence" value="ECO:0007669"/>
    <property type="project" value="TreeGrafter"/>
</dbReference>
<accession>D8LKZ5</accession>
<dbReference type="NCBIfam" id="NF040713">
    <property type="entry name" value="ZapE"/>
    <property type="match status" value="1"/>
</dbReference>
<dbReference type="GO" id="GO:0005509">
    <property type="term" value="F:calcium ion binding"/>
    <property type="evidence" value="ECO:0007669"/>
    <property type="project" value="InterPro"/>
</dbReference>
<name>D8LKZ5_ECTSI</name>
<comment type="similarity">
    <text evidence="1">Belongs to the AFG1 ATPase family.</text>
</comment>
<feature type="region of interest" description="Disordered" evidence="5">
    <location>
        <begin position="124"/>
        <end position="143"/>
    </location>
</feature>
<gene>
    <name evidence="7" type="ORF">Esi_0031_0138</name>
</gene>
<reference evidence="7 8" key="1">
    <citation type="journal article" date="2010" name="Nature">
        <title>The Ectocarpus genome and the independent evolution of multicellularity in brown algae.</title>
        <authorList>
            <person name="Cock J.M."/>
            <person name="Sterck L."/>
            <person name="Rouze P."/>
            <person name="Scornet D."/>
            <person name="Allen A.E."/>
            <person name="Amoutzias G."/>
            <person name="Anthouard V."/>
            <person name="Artiguenave F."/>
            <person name="Aury J.M."/>
            <person name="Badger J.H."/>
            <person name="Beszteri B."/>
            <person name="Billiau K."/>
            <person name="Bonnet E."/>
            <person name="Bothwell J.H."/>
            <person name="Bowler C."/>
            <person name="Boyen C."/>
            <person name="Brownlee C."/>
            <person name="Carrano C.J."/>
            <person name="Charrier B."/>
            <person name="Cho G.Y."/>
            <person name="Coelho S.M."/>
            <person name="Collen J."/>
            <person name="Corre E."/>
            <person name="Da Silva C."/>
            <person name="Delage L."/>
            <person name="Delaroque N."/>
            <person name="Dittami S.M."/>
            <person name="Doulbeau S."/>
            <person name="Elias M."/>
            <person name="Farnham G."/>
            <person name="Gachon C.M."/>
            <person name="Gschloessl B."/>
            <person name="Heesch S."/>
            <person name="Jabbari K."/>
            <person name="Jubin C."/>
            <person name="Kawai H."/>
            <person name="Kimura K."/>
            <person name="Kloareg B."/>
            <person name="Kupper F.C."/>
            <person name="Lang D."/>
            <person name="Le Bail A."/>
            <person name="Leblanc C."/>
            <person name="Lerouge P."/>
            <person name="Lohr M."/>
            <person name="Lopez P.J."/>
            <person name="Martens C."/>
            <person name="Maumus F."/>
            <person name="Michel G."/>
            <person name="Miranda-Saavedra D."/>
            <person name="Morales J."/>
            <person name="Moreau H."/>
            <person name="Motomura T."/>
            <person name="Nagasato C."/>
            <person name="Napoli C.A."/>
            <person name="Nelson D.R."/>
            <person name="Nyvall-Collen P."/>
            <person name="Peters A.F."/>
            <person name="Pommier C."/>
            <person name="Potin P."/>
            <person name="Poulain J."/>
            <person name="Quesneville H."/>
            <person name="Read B."/>
            <person name="Rensing S.A."/>
            <person name="Ritter A."/>
            <person name="Rousvoal S."/>
            <person name="Samanta M."/>
            <person name="Samson G."/>
            <person name="Schroeder D.C."/>
            <person name="Segurens B."/>
            <person name="Strittmatter M."/>
            <person name="Tonon T."/>
            <person name="Tregear J.W."/>
            <person name="Valentin K."/>
            <person name="von Dassow P."/>
            <person name="Yamagishi T."/>
            <person name="Van de Peer Y."/>
            <person name="Wincker P."/>
        </authorList>
    </citation>
    <scope>NUCLEOTIDE SEQUENCE [LARGE SCALE GENOMIC DNA]</scope>
    <source>
        <strain evidence="8">Ec32 / CCAP1310/4</strain>
    </source>
</reference>
<dbReference type="SUPFAM" id="SSF47473">
    <property type="entry name" value="EF-hand"/>
    <property type="match status" value="1"/>
</dbReference>
<dbReference type="OrthoDB" id="548867at2759"/>
<evidence type="ECO:0000259" key="6">
    <source>
        <dbReference type="PROSITE" id="PS50222"/>
    </source>
</evidence>
<dbReference type="PANTHER" id="PTHR12169:SF6">
    <property type="entry name" value="AFG1-LIKE ATPASE"/>
    <property type="match status" value="1"/>
</dbReference>
<keyword evidence="8" id="KW-1185">Reference proteome</keyword>
<dbReference type="PANTHER" id="PTHR12169">
    <property type="entry name" value="ATPASE N2B"/>
    <property type="match status" value="1"/>
</dbReference>
<dbReference type="Gene3D" id="3.40.50.300">
    <property type="entry name" value="P-loop containing nucleotide triphosphate hydrolases"/>
    <property type="match status" value="1"/>
</dbReference>
<dbReference type="EMBL" id="FN649760">
    <property type="protein sequence ID" value="CBN80128.1"/>
    <property type="molecule type" value="Genomic_DNA"/>
</dbReference>
<dbReference type="GO" id="GO:0005524">
    <property type="term" value="F:ATP binding"/>
    <property type="evidence" value="ECO:0007669"/>
    <property type="project" value="UniProtKB-KW"/>
</dbReference>
<feature type="domain" description="EF-hand" evidence="6">
    <location>
        <begin position="475"/>
        <end position="510"/>
    </location>
</feature>